<dbReference type="EMBL" id="JARSBO010000014">
    <property type="protein sequence ID" value="MDG4721589.1"/>
    <property type="molecule type" value="Genomic_DNA"/>
</dbReference>
<organism evidence="2 3">
    <name type="scientific">Thalassospira aquimaris</name>
    <dbReference type="NCBI Taxonomy" id="3037796"/>
    <lineage>
        <taxon>Bacteria</taxon>
        <taxon>Pseudomonadati</taxon>
        <taxon>Pseudomonadota</taxon>
        <taxon>Alphaproteobacteria</taxon>
        <taxon>Rhodospirillales</taxon>
        <taxon>Thalassospiraceae</taxon>
        <taxon>Thalassospira</taxon>
    </lineage>
</organism>
<dbReference type="RefSeq" id="WP_278007038.1">
    <property type="nucleotide sequence ID" value="NZ_JARSBO010000014.1"/>
</dbReference>
<proteinExistence type="predicted"/>
<keyword evidence="3" id="KW-1185">Reference proteome</keyword>
<comment type="caution">
    <text evidence="2">The sequence shown here is derived from an EMBL/GenBank/DDBJ whole genome shotgun (WGS) entry which is preliminary data.</text>
</comment>
<accession>A0ABT6GIP5</accession>
<name>A0ABT6GIP5_9PROT</name>
<evidence type="ECO:0000313" key="3">
    <source>
        <dbReference type="Proteomes" id="UP001529180"/>
    </source>
</evidence>
<dbReference type="Proteomes" id="UP001529180">
    <property type="component" value="Unassembled WGS sequence"/>
</dbReference>
<evidence type="ECO:0000313" key="2">
    <source>
        <dbReference type="EMBL" id="MDG4721589.1"/>
    </source>
</evidence>
<gene>
    <name evidence="2" type="ORF">P7680_21475</name>
</gene>
<sequence length="68" mass="7335">MAQITVKATSLGFIGSLRKPGDEFTINEEAFSESWMEKVKPDTKPAAKAENKAPAKTVEPKTDTKPAA</sequence>
<reference evidence="2 3" key="1">
    <citation type="submission" date="2023-03" db="EMBL/GenBank/DDBJ databases">
        <title>Strain FZY0004 represents a novel species in the genus Thalassospira isolated from seawater.</title>
        <authorList>
            <person name="Fu Z.-Y."/>
        </authorList>
    </citation>
    <scope>NUCLEOTIDE SEQUENCE [LARGE SCALE GENOMIC DNA]</scope>
    <source>
        <strain evidence="2 3">FZY0004</strain>
    </source>
</reference>
<feature type="region of interest" description="Disordered" evidence="1">
    <location>
        <begin position="36"/>
        <end position="68"/>
    </location>
</feature>
<protein>
    <submittedName>
        <fullName evidence="2">Uncharacterized protein</fullName>
    </submittedName>
</protein>
<evidence type="ECO:0000256" key="1">
    <source>
        <dbReference type="SAM" id="MobiDB-lite"/>
    </source>
</evidence>